<evidence type="ECO:0000256" key="2">
    <source>
        <dbReference type="ARBA" id="ARBA00004323"/>
    </source>
</evidence>
<keyword evidence="11" id="KW-0325">Glycoprotein</keyword>
<evidence type="ECO:0000256" key="4">
    <source>
        <dbReference type="ARBA" id="ARBA00022692"/>
    </source>
</evidence>
<dbReference type="Pfam" id="PF00535">
    <property type="entry name" value="Glycos_transf_2"/>
    <property type="match status" value="2"/>
</dbReference>
<evidence type="ECO:0000256" key="13">
    <source>
        <dbReference type="SAM" id="MobiDB-lite"/>
    </source>
</evidence>
<name>A0AAU9WS23_9CNID</name>
<keyword evidence="6" id="KW-0735">Signal-anchor</keyword>
<keyword evidence="17" id="KW-1185">Reference proteome</keyword>
<evidence type="ECO:0000256" key="10">
    <source>
        <dbReference type="ARBA" id="ARBA00023157"/>
    </source>
</evidence>
<keyword evidence="10" id="KW-1015">Disulfide bond</keyword>
<dbReference type="PANTHER" id="PTHR11675">
    <property type="entry name" value="N-ACETYLGALACTOSAMINYLTRANSFERASE"/>
    <property type="match status" value="1"/>
</dbReference>
<evidence type="ECO:0000256" key="12">
    <source>
        <dbReference type="ARBA" id="ARBA00023211"/>
    </source>
</evidence>
<gene>
    <name evidence="16" type="ORF">PMEA_00011161</name>
</gene>
<dbReference type="InterPro" id="IPR035992">
    <property type="entry name" value="Ricin_B-like_lectins"/>
</dbReference>
<dbReference type="GO" id="GO:0000139">
    <property type="term" value="C:Golgi membrane"/>
    <property type="evidence" value="ECO:0007669"/>
    <property type="project" value="UniProtKB-SubCell"/>
</dbReference>
<dbReference type="InterPro" id="IPR000772">
    <property type="entry name" value="Ricin_B_lectin"/>
</dbReference>
<dbReference type="Gene3D" id="2.80.10.50">
    <property type="match status" value="2"/>
</dbReference>
<keyword evidence="5" id="KW-0430">Lectin</keyword>
<dbReference type="SMART" id="SM00458">
    <property type="entry name" value="RICIN"/>
    <property type="match status" value="2"/>
</dbReference>
<evidence type="ECO:0000256" key="9">
    <source>
        <dbReference type="ARBA" id="ARBA00023136"/>
    </source>
</evidence>
<dbReference type="PANTHER" id="PTHR11675:SF101">
    <property type="entry name" value="POLYPEPTIDE N-ACETYLGALACTOSAMINYLTRANSFERASE 5"/>
    <property type="match status" value="1"/>
</dbReference>
<evidence type="ECO:0000256" key="11">
    <source>
        <dbReference type="ARBA" id="ARBA00023180"/>
    </source>
</evidence>
<evidence type="ECO:0000259" key="15">
    <source>
        <dbReference type="SMART" id="SM00458"/>
    </source>
</evidence>
<evidence type="ECO:0000256" key="6">
    <source>
        <dbReference type="ARBA" id="ARBA00022968"/>
    </source>
</evidence>
<dbReference type="CDD" id="cd02510">
    <property type="entry name" value="pp-GalNAc-T"/>
    <property type="match status" value="2"/>
</dbReference>
<evidence type="ECO:0000256" key="1">
    <source>
        <dbReference type="ARBA" id="ARBA00001936"/>
    </source>
</evidence>
<dbReference type="SUPFAM" id="SSF53448">
    <property type="entry name" value="Nucleotide-diphospho-sugar transferases"/>
    <property type="match status" value="2"/>
</dbReference>
<feature type="region of interest" description="Disordered" evidence="13">
    <location>
        <begin position="122"/>
        <end position="147"/>
    </location>
</feature>
<dbReference type="FunFam" id="3.90.550.10:FF:000053">
    <property type="entry name" value="Polypeptide N-acetylgalactosaminyltransferase"/>
    <property type="match status" value="1"/>
</dbReference>
<organism evidence="16 17">
    <name type="scientific">Pocillopora meandrina</name>
    <dbReference type="NCBI Taxonomy" id="46732"/>
    <lineage>
        <taxon>Eukaryota</taxon>
        <taxon>Metazoa</taxon>
        <taxon>Cnidaria</taxon>
        <taxon>Anthozoa</taxon>
        <taxon>Hexacorallia</taxon>
        <taxon>Scleractinia</taxon>
        <taxon>Astrocoeniina</taxon>
        <taxon>Pocilloporidae</taxon>
        <taxon>Pocillopora</taxon>
    </lineage>
</organism>
<dbReference type="InterPro" id="IPR029044">
    <property type="entry name" value="Nucleotide-diphossugar_trans"/>
</dbReference>
<evidence type="ECO:0000313" key="16">
    <source>
        <dbReference type="EMBL" id="CAH3124223.1"/>
    </source>
</evidence>
<dbReference type="PROSITE" id="PS50231">
    <property type="entry name" value="RICIN_B_LECTIN"/>
    <property type="match status" value="2"/>
</dbReference>
<keyword evidence="7 14" id="KW-1133">Transmembrane helix</keyword>
<sequence length="1225" mass="140122">MARLISRRKLVYYTIVVTSFCWVLGTVSFFLFQSLEVSIDVKRRTSDSHPSSQRPKWNVQHDRLAKETDQRAGKQYIPNETKKAPINLIYQQISNKGISASKRSQKKLEQITANYERYPSGVKLKGPGARGEGVTVPESRKDDEDEGFEQHSFNRVASDMISVHRTLQDHRNSRCKIKKYPQDLPTSSVIICFHNEAWSTLLRTVHSVINRTPPQLLKEIILVDDASDRDELKTKLEDYVAKLKVVKIVRLPRREGLIRARLTGAERAKGQVLTFLDAHCECSKGWLVPLLAKIAENRSNVVMPVIDEISDQNFYYHAVPEPFHRGIFRWRLEFGWKPVPQYEMERRKDETEGIRTPVMAGGLFSIDKSYFDEIGTYDTGMDIWGGENLEISFRVWMCGGTIEMLPCSRVGHVFRPRFPYSFPARPGGDLDVVSRNLMRVADVWMDEYSKHFYNIRFDLKRKKHDDISERLALRKKLQCKSFKWYLENIIPELEVPDANFVAAGQVRNPSSDKCLDTLGKKDDAPLGLYECHGQGGNQYFVLTSKGELKSEDNCLDYNGYDLYLKECDGLKQNQKWEYKKTVLYHPRHDVCIDRGSSNAEYAKVRACDGRLAQQKSKELAIVEKLLPRGISEIALHGGEKLDTINTEISKILKYKSDHDRQLIQNGLVKNGKKESLEKLRFKEDTITERKRKKPKFLNQKLISSVRSIAEDNPRKDSADTNIGVARFPTHDPNGPGENGKAVRILDKEKYNEKAGYDKYAFNEYASSKISLDRSIQDTRSPGCVSKLYHVSDLPTTSVVICFHNEAWSTLLRTVHSVLNRSPPDLLHEIVLVDDFSTFDHLKKPLEDYVSRLTKVHIIRTKKREGLIRARLLGANAAKAQVLTFLDAHCEANVNWLVPLLERIRQDRTIVPVPVIDVISSTDFSYSGTPAEVIGGFTWDMQFNWHSLPLSVRSKRKDFSEPIRTPTMAGGLFSIDRKYFFESGSYDEGMEVWGGENLEMSFRIWQCGGKIEIIPCSRVGHVFRSRFPYKFPGGYHEVTVNLARVVHVWMDEYKKFVFMKRPDLEGVDHGNLTKRLELRKRLKCKSFKWYLDNVYPEQTTPREESHAYGEARNPETGMCLDTMARSIGSELGVSPCHGMGGNQHFVLTDDGELKAGVKDSFCVGGESDSVYLFSCGETSQQWELSKGTLRNTHQERCLELQGDGNTVAIKNCNMLPNQKWAFSKTS</sequence>
<evidence type="ECO:0000256" key="5">
    <source>
        <dbReference type="ARBA" id="ARBA00022734"/>
    </source>
</evidence>
<dbReference type="GO" id="GO:0006493">
    <property type="term" value="P:protein O-linked glycosylation"/>
    <property type="evidence" value="ECO:0007669"/>
    <property type="project" value="TreeGrafter"/>
</dbReference>
<feature type="region of interest" description="Disordered" evidence="13">
    <location>
        <begin position="712"/>
        <end position="739"/>
    </location>
</feature>
<dbReference type="Proteomes" id="UP001159428">
    <property type="component" value="Unassembled WGS sequence"/>
</dbReference>
<feature type="domain" description="Ricin B lectin" evidence="15">
    <location>
        <begin position="503"/>
        <end position="619"/>
    </location>
</feature>
<dbReference type="GO" id="GO:0004653">
    <property type="term" value="F:polypeptide N-acetylgalactosaminyltransferase activity"/>
    <property type="evidence" value="ECO:0007669"/>
    <property type="project" value="TreeGrafter"/>
</dbReference>
<dbReference type="AlphaFoldDB" id="A0AAU9WS23"/>
<reference evidence="16 17" key="1">
    <citation type="submission" date="2022-05" db="EMBL/GenBank/DDBJ databases">
        <authorList>
            <consortium name="Genoscope - CEA"/>
            <person name="William W."/>
        </authorList>
    </citation>
    <scope>NUCLEOTIDE SEQUENCE [LARGE SCALE GENOMIC DNA]</scope>
</reference>
<keyword evidence="9 14" id="KW-0472">Membrane</keyword>
<proteinExistence type="inferred from homology"/>
<dbReference type="SUPFAM" id="SSF50370">
    <property type="entry name" value="Ricin B-like lectins"/>
    <property type="match status" value="2"/>
</dbReference>
<dbReference type="InterPro" id="IPR045885">
    <property type="entry name" value="GalNAc-T"/>
</dbReference>
<protein>
    <recommendedName>
        <fullName evidence="15">Ricin B lectin domain-containing protein</fullName>
    </recommendedName>
</protein>
<dbReference type="GO" id="GO:0030246">
    <property type="term" value="F:carbohydrate binding"/>
    <property type="evidence" value="ECO:0007669"/>
    <property type="project" value="UniProtKB-KW"/>
</dbReference>
<comment type="cofactor">
    <cofactor evidence="1">
        <name>Mn(2+)</name>
        <dbReference type="ChEBI" id="CHEBI:29035"/>
    </cofactor>
</comment>
<comment type="caution">
    <text evidence="16">The sequence shown here is derived from an EMBL/GenBank/DDBJ whole genome shotgun (WGS) entry which is preliminary data.</text>
</comment>
<dbReference type="EMBL" id="CALNXJ010000020">
    <property type="protein sequence ID" value="CAH3124223.1"/>
    <property type="molecule type" value="Genomic_DNA"/>
</dbReference>
<evidence type="ECO:0000256" key="14">
    <source>
        <dbReference type="SAM" id="Phobius"/>
    </source>
</evidence>
<evidence type="ECO:0000256" key="8">
    <source>
        <dbReference type="ARBA" id="ARBA00023034"/>
    </source>
</evidence>
<keyword evidence="8" id="KW-0333">Golgi apparatus</keyword>
<comment type="similarity">
    <text evidence="3">Belongs to the glycosyltransferase 2 family. GalNAc-T subfamily.</text>
</comment>
<evidence type="ECO:0000256" key="7">
    <source>
        <dbReference type="ARBA" id="ARBA00022989"/>
    </source>
</evidence>
<evidence type="ECO:0000256" key="3">
    <source>
        <dbReference type="ARBA" id="ARBA00005680"/>
    </source>
</evidence>
<dbReference type="FunFam" id="3.90.550.10:FF:000088">
    <property type="entry name" value="Polypeptide N-acetylgalactosaminyltransferase"/>
    <property type="match status" value="1"/>
</dbReference>
<keyword evidence="12" id="KW-0464">Manganese</keyword>
<dbReference type="InterPro" id="IPR001173">
    <property type="entry name" value="Glyco_trans_2-like"/>
</dbReference>
<accession>A0AAU9WS23</accession>
<feature type="transmembrane region" description="Helical" evidence="14">
    <location>
        <begin position="12"/>
        <end position="32"/>
    </location>
</feature>
<dbReference type="Gene3D" id="3.90.550.10">
    <property type="entry name" value="Spore Coat Polysaccharide Biosynthesis Protein SpsA, Chain A"/>
    <property type="match status" value="2"/>
</dbReference>
<comment type="subcellular location">
    <subcellularLocation>
        <location evidence="2">Golgi apparatus membrane</location>
        <topology evidence="2">Single-pass type II membrane protein</topology>
    </subcellularLocation>
</comment>
<evidence type="ECO:0000313" key="17">
    <source>
        <dbReference type="Proteomes" id="UP001159428"/>
    </source>
</evidence>
<dbReference type="Pfam" id="PF00652">
    <property type="entry name" value="Ricin_B_lectin"/>
    <property type="match status" value="2"/>
</dbReference>
<keyword evidence="4 14" id="KW-0812">Transmembrane</keyword>
<feature type="domain" description="Ricin B lectin" evidence="15">
    <location>
        <begin position="1104"/>
        <end position="1222"/>
    </location>
</feature>